<proteinExistence type="predicted"/>
<name>A0A1Z5JA16_FISSO</name>
<gene>
    <name evidence="2" type="ORF">FisN_14Lh261</name>
</gene>
<dbReference type="InterPro" id="IPR053021">
    <property type="entry name" value="Chloroplast_ADK"/>
</dbReference>
<sequence length="297" mass="32758">MIANLFNTDKQSLPSLPKDVKEAVRKCREATQEALKNRISRMDIEFPVGTKFNVEKSGSKSKGPPTLQEFQRSDRELARLFVEMFQPVGGDRIAVIFKEDEQAEQAKKLWKGDASAASRILALNRGKKQRTGKKSLGFANKLAAELEEEKSSGPFALPENIEVALFISPGPKELVVVEKICNQVGDGTLVVLLNTRLGSISNFGSAAATKLFTQTFESVFHLAAAPQDAAPNCLLHRAYPMDWVLARKPAVGPPKSFGRWSQRPTLEECASTFQSLQLSEVERGVENVVENVASWLK</sequence>
<accession>A0A1Z5JA16</accession>
<evidence type="ECO:0000313" key="3">
    <source>
        <dbReference type="Proteomes" id="UP000198406"/>
    </source>
</evidence>
<protein>
    <recommendedName>
        <fullName evidence="1">DUF1995 domain-containing protein</fullName>
    </recommendedName>
</protein>
<dbReference type="InParanoid" id="A0A1Z5JA16"/>
<dbReference type="OrthoDB" id="427467at2759"/>
<evidence type="ECO:0000259" key="1">
    <source>
        <dbReference type="Pfam" id="PF09353"/>
    </source>
</evidence>
<dbReference type="InterPro" id="IPR018962">
    <property type="entry name" value="DUF1995"/>
</dbReference>
<evidence type="ECO:0000313" key="2">
    <source>
        <dbReference type="EMBL" id="GAX10742.1"/>
    </source>
</evidence>
<dbReference type="AlphaFoldDB" id="A0A1Z5JA16"/>
<reference evidence="2 3" key="1">
    <citation type="journal article" date="2015" name="Plant Cell">
        <title>Oil accumulation by the oleaginous diatom Fistulifera solaris as revealed by the genome and transcriptome.</title>
        <authorList>
            <person name="Tanaka T."/>
            <person name="Maeda Y."/>
            <person name="Veluchamy A."/>
            <person name="Tanaka M."/>
            <person name="Abida H."/>
            <person name="Marechal E."/>
            <person name="Bowler C."/>
            <person name="Muto M."/>
            <person name="Sunaga Y."/>
            <person name="Tanaka M."/>
            <person name="Yoshino T."/>
            <person name="Taniguchi T."/>
            <person name="Fukuda Y."/>
            <person name="Nemoto M."/>
            <person name="Matsumoto M."/>
            <person name="Wong P.S."/>
            <person name="Aburatani S."/>
            <person name="Fujibuchi W."/>
        </authorList>
    </citation>
    <scope>NUCLEOTIDE SEQUENCE [LARGE SCALE GENOMIC DNA]</scope>
    <source>
        <strain evidence="2 3">JPCC DA0580</strain>
    </source>
</reference>
<dbReference type="PANTHER" id="PTHR35509:SF1">
    <property type="entry name" value="DOMAIN PROTEIN, PUTATIVE (DUF1995)-RELATED"/>
    <property type="match status" value="1"/>
</dbReference>
<keyword evidence="3" id="KW-1185">Reference proteome</keyword>
<comment type="caution">
    <text evidence="2">The sequence shown here is derived from an EMBL/GenBank/DDBJ whole genome shotgun (WGS) entry which is preliminary data.</text>
</comment>
<dbReference type="EMBL" id="BDSP01000022">
    <property type="protein sequence ID" value="GAX10742.1"/>
    <property type="molecule type" value="Genomic_DNA"/>
</dbReference>
<dbReference type="PANTHER" id="PTHR35509">
    <property type="entry name" value="DOMAIN PROTEIN, PUTATIVE (DUF1995)-RELATED"/>
    <property type="match status" value="1"/>
</dbReference>
<dbReference type="Pfam" id="PF09353">
    <property type="entry name" value="DUF1995"/>
    <property type="match status" value="1"/>
</dbReference>
<feature type="domain" description="DUF1995" evidence="1">
    <location>
        <begin position="17"/>
        <end position="270"/>
    </location>
</feature>
<organism evidence="2 3">
    <name type="scientific">Fistulifera solaris</name>
    <name type="common">Oleaginous diatom</name>
    <dbReference type="NCBI Taxonomy" id="1519565"/>
    <lineage>
        <taxon>Eukaryota</taxon>
        <taxon>Sar</taxon>
        <taxon>Stramenopiles</taxon>
        <taxon>Ochrophyta</taxon>
        <taxon>Bacillariophyta</taxon>
        <taxon>Bacillariophyceae</taxon>
        <taxon>Bacillariophycidae</taxon>
        <taxon>Naviculales</taxon>
        <taxon>Naviculaceae</taxon>
        <taxon>Fistulifera</taxon>
    </lineage>
</organism>
<dbReference type="Proteomes" id="UP000198406">
    <property type="component" value="Unassembled WGS sequence"/>
</dbReference>